<evidence type="ECO:0000313" key="1">
    <source>
        <dbReference type="EMBL" id="CAK8988257.1"/>
    </source>
</evidence>
<dbReference type="EMBL" id="CAXAMM010000629">
    <property type="protein sequence ID" value="CAK8988257.1"/>
    <property type="molecule type" value="Genomic_DNA"/>
</dbReference>
<dbReference type="Proteomes" id="UP001642464">
    <property type="component" value="Unassembled WGS sequence"/>
</dbReference>
<name>A0ABP0HDM9_9DINO</name>
<accession>A0ABP0HDM9</accession>
<evidence type="ECO:0000313" key="2">
    <source>
        <dbReference type="Proteomes" id="UP001642464"/>
    </source>
</evidence>
<protein>
    <submittedName>
        <fullName evidence="1">Uncharacterized protein</fullName>
    </submittedName>
</protein>
<proteinExistence type="predicted"/>
<reference evidence="1 2" key="1">
    <citation type="submission" date="2024-02" db="EMBL/GenBank/DDBJ databases">
        <authorList>
            <person name="Chen Y."/>
            <person name="Shah S."/>
            <person name="Dougan E. K."/>
            <person name="Thang M."/>
            <person name="Chan C."/>
        </authorList>
    </citation>
    <scope>NUCLEOTIDE SEQUENCE [LARGE SCALE GENOMIC DNA]</scope>
</reference>
<sequence length="57" mass="6325">ARQHCSSADHTCDFGGCRSCGSRCKHQPARGVPKVLGALCQSTQRRLLLQCMHNREE</sequence>
<comment type="caution">
    <text evidence="1">The sequence shown here is derived from an EMBL/GenBank/DDBJ whole genome shotgun (WGS) entry which is preliminary data.</text>
</comment>
<keyword evidence="2" id="KW-1185">Reference proteome</keyword>
<organism evidence="1 2">
    <name type="scientific">Durusdinium trenchii</name>
    <dbReference type="NCBI Taxonomy" id="1381693"/>
    <lineage>
        <taxon>Eukaryota</taxon>
        <taxon>Sar</taxon>
        <taxon>Alveolata</taxon>
        <taxon>Dinophyceae</taxon>
        <taxon>Suessiales</taxon>
        <taxon>Symbiodiniaceae</taxon>
        <taxon>Durusdinium</taxon>
    </lineage>
</organism>
<feature type="non-terminal residue" evidence="1">
    <location>
        <position position="1"/>
    </location>
</feature>
<gene>
    <name evidence="1" type="ORF">SCF082_LOCUS1317</name>
</gene>